<accession>A0AAW4PS02</accession>
<reference evidence="1 2" key="1">
    <citation type="submission" date="2021-06" db="EMBL/GenBank/DDBJ databases">
        <title>Halomicroarcula sp. a new haloarchaeum isolated from saline soil.</title>
        <authorList>
            <person name="Duran-Viseras A."/>
            <person name="Sanchez-Porro C."/>
            <person name="Ventosa A."/>
        </authorList>
    </citation>
    <scope>NUCLEOTIDE SEQUENCE [LARGE SCALE GENOMIC DNA]</scope>
    <source>
        <strain evidence="1 2">F13</strain>
    </source>
</reference>
<evidence type="ECO:0000313" key="2">
    <source>
        <dbReference type="Proteomes" id="UP001430377"/>
    </source>
</evidence>
<sequence length="81" mass="8504">MDATHDTDALDVSRSEHDDGWTVAVDLYPVDDEAVTVELLGDTAVVAVDTPVYHTEYDVSLPESGGTASLNNGVLVVAGDD</sequence>
<proteinExistence type="predicted"/>
<dbReference type="Proteomes" id="UP001430377">
    <property type="component" value="Unassembled WGS sequence"/>
</dbReference>
<protein>
    <recommendedName>
        <fullName evidence="3">Hsp20/alpha crystallin family protein</fullName>
    </recommendedName>
</protein>
<dbReference type="InterPro" id="IPR055551">
    <property type="entry name" value="DUF7127"/>
</dbReference>
<evidence type="ECO:0008006" key="3">
    <source>
        <dbReference type="Google" id="ProtNLM"/>
    </source>
</evidence>
<organism evidence="1 2">
    <name type="scientific">Haloarcula rubra</name>
    <dbReference type="NCBI Taxonomy" id="2487747"/>
    <lineage>
        <taxon>Archaea</taxon>
        <taxon>Methanobacteriati</taxon>
        <taxon>Methanobacteriota</taxon>
        <taxon>Stenosarchaea group</taxon>
        <taxon>Halobacteria</taxon>
        <taxon>Halobacteriales</taxon>
        <taxon>Haloarculaceae</taxon>
        <taxon>Haloarcula</taxon>
    </lineage>
</organism>
<comment type="caution">
    <text evidence="1">The sequence shown here is derived from an EMBL/GenBank/DDBJ whole genome shotgun (WGS) entry which is preliminary data.</text>
</comment>
<dbReference type="RefSeq" id="WP_220618875.1">
    <property type="nucleotide sequence ID" value="NZ_RKLR01000004.1"/>
</dbReference>
<name>A0AAW4PS02_9EURY</name>
<dbReference type="AlphaFoldDB" id="A0AAW4PS02"/>
<gene>
    <name evidence="1" type="ORF">EGH21_12825</name>
</gene>
<dbReference type="EMBL" id="RKLR01000004">
    <property type="protein sequence ID" value="MBX0323914.1"/>
    <property type="molecule type" value="Genomic_DNA"/>
</dbReference>
<evidence type="ECO:0000313" key="1">
    <source>
        <dbReference type="EMBL" id="MBX0323914.1"/>
    </source>
</evidence>
<dbReference type="Pfam" id="PF23444">
    <property type="entry name" value="DUF7127"/>
    <property type="match status" value="1"/>
</dbReference>
<keyword evidence="2" id="KW-1185">Reference proteome</keyword>